<evidence type="ECO:0000313" key="2">
    <source>
        <dbReference type="Proteomes" id="UP000325081"/>
    </source>
</evidence>
<proteinExistence type="predicted"/>
<comment type="caution">
    <text evidence="1">The sequence shown here is derived from an EMBL/GenBank/DDBJ whole genome shotgun (WGS) entry which is preliminary data.</text>
</comment>
<keyword evidence="2" id="KW-1185">Reference proteome</keyword>
<evidence type="ECO:0000313" key="1">
    <source>
        <dbReference type="EMBL" id="GER29857.1"/>
    </source>
</evidence>
<protein>
    <submittedName>
        <fullName evidence="1">Uroporphyrinogen decarboxylase</fullName>
    </submittedName>
</protein>
<accession>A0A5A7PBS2</accession>
<dbReference type="Proteomes" id="UP000325081">
    <property type="component" value="Unassembled WGS sequence"/>
</dbReference>
<sequence length="154" mass="17602">MANPEFSQFVLKMSSGSSSRTTILHPHILDSEVRQKTHFQEDKEVAYVGFVNAAEESSAIFSREKFSENLASMTHQSYRSSLGVDMIGLNHETPNSLSDQIQRHHYAILCFSSMYFLEKSKKGDSHFRNSTASEPNKKIRNPQDKYSCVDWCKD</sequence>
<gene>
    <name evidence="1" type="ORF">STAS_05756</name>
</gene>
<organism evidence="1 2">
    <name type="scientific">Striga asiatica</name>
    <name type="common">Asiatic witchweed</name>
    <name type="synonym">Buchnera asiatica</name>
    <dbReference type="NCBI Taxonomy" id="4170"/>
    <lineage>
        <taxon>Eukaryota</taxon>
        <taxon>Viridiplantae</taxon>
        <taxon>Streptophyta</taxon>
        <taxon>Embryophyta</taxon>
        <taxon>Tracheophyta</taxon>
        <taxon>Spermatophyta</taxon>
        <taxon>Magnoliopsida</taxon>
        <taxon>eudicotyledons</taxon>
        <taxon>Gunneridae</taxon>
        <taxon>Pentapetalae</taxon>
        <taxon>asterids</taxon>
        <taxon>lamiids</taxon>
        <taxon>Lamiales</taxon>
        <taxon>Orobanchaceae</taxon>
        <taxon>Buchnereae</taxon>
        <taxon>Striga</taxon>
    </lineage>
</organism>
<dbReference type="AlphaFoldDB" id="A0A5A7PBS2"/>
<reference evidence="2" key="1">
    <citation type="journal article" date="2019" name="Curr. Biol.">
        <title>Genome Sequence of Striga asiatica Provides Insight into the Evolution of Plant Parasitism.</title>
        <authorList>
            <person name="Yoshida S."/>
            <person name="Kim S."/>
            <person name="Wafula E.K."/>
            <person name="Tanskanen J."/>
            <person name="Kim Y.M."/>
            <person name="Honaas L."/>
            <person name="Yang Z."/>
            <person name="Spallek T."/>
            <person name="Conn C.E."/>
            <person name="Ichihashi Y."/>
            <person name="Cheong K."/>
            <person name="Cui S."/>
            <person name="Der J.P."/>
            <person name="Gundlach H."/>
            <person name="Jiao Y."/>
            <person name="Hori C."/>
            <person name="Ishida J.K."/>
            <person name="Kasahara H."/>
            <person name="Kiba T."/>
            <person name="Kim M.S."/>
            <person name="Koo N."/>
            <person name="Laohavisit A."/>
            <person name="Lee Y.H."/>
            <person name="Lumba S."/>
            <person name="McCourt P."/>
            <person name="Mortimer J.C."/>
            <person name="Mutuku J.M."/>
            <person name="Nomura T."/>
            <person name="Sasaki-Sekimoto Y."/>
            <person name="Seto Y."/>
            <person name="Wang Y."/>
            <person name="Wakatake T."/>
            <person name="Sakakibara H."/>
            <person name="Demura T."/>
            <person name="Yamaguchi S."/>
            <person name="Yoneyama K."/>
            <person name="Manabe R.I."/>
            <person name="Nelson D.C."/>
            <person name="Schulman A.H."/>
            <person name="Timko M.P."/>
            <person name="dePamphilis C.W."/>
            <person name="Choi D."/>
            <person name="Shirasu K."/>
        </authorList>
    </citation>
    <scope>NUCLEOTIDE SEQUENCE [LARGE SCALE GENOMIC DNA]</scope>
    <source>
        <strain evidence="2">cv. UVA1</strain>
    </source>
</reference>
<name>A0A5A7PBS2_STRAF</name>
<dbReference type="EMBL" id="BKCP01004294">
    <property type="protein sequence ID" value="GER29857.1"/>
    <property type="molecule type" value="Genomic_DNA"/>
</dbReference>